<dbReference type="EMBL" id="FXUG01000001">
    <property type="protein sequence ID" value="SMP41355.1"/>
    <property type="molecule type" value="Genomic_DNA"/>
</dbReference>
<organism evidence="1 2">
    <name type="scientific">Neorhodopirellula lusitana</name>
    <dbReference type="NCBI Taxonomy" id="445327"/>
    <lineage>
        <taxon>Bacteria</taxon>
        <taxon>Pseudomonadati</taxon>
        <taxon>Planctomycetota</taxon>
        <taxon>Planctomycetia</taxon>
        <taxon>Pirellulales</taxon>
        <taxon>Pirellulaceae</taxon>
        <taxon>Neorhodopirellula</taxon>
    </lineage>
</organism>
<dbReference type="Proteomes" id="UP001158067">
    <property type="component" value="Unassembled WGS sequence"/>
</dbReference>
<reference evidence="1 2" key="1">
    <citation type="submission" date="2017-05" db="EMBL/GenBank/DDBJ databases">
        <authorList>
            <person name="Varghese N."/>
            <person name="Submissions S."/>
        </authorList>
    </citation>
    <scope>NUCLEOTIDE SEQUENCE [LARGE SCALE GENOMIC DNA]</scope>
    <source>
        <strain evidence="1 2">DSM 25457</strain>
    </source>
</reference>
<gene>
    <name evidence="1" type="ORF">SAMN06265222_101564</name>
</gene>
<name>A0ABY1PPH6_9BACT</name>
<evidence type="ECO:0000313" key="2">
    <source>
        <dbReference type="Proteomes" id="UP001158067"/>
    </source>
</evidence>
<evidence type="ECO:0000313" key="1">
    <source>
        <dbReference type="EMBL" id="SMP41355.1"/>
    </source>
</evidence>
<protein>
    <submittedName>
        <fullName evidence="1">Uncharacterized protein</fullName>
    </submittedName>
</protein>
<keyword evidence="2" id="KW-1185">Reference proteome</keyword>
<sequence>MGKIESVELVKRPPDLPRILDLPTIPGLPRTTGLDSCRSFFAVSEQPQQASSLNAARSRRPSVPRIALRREVQLC</sequence>
<accession>A0ABY1PPH6</accession>
<comment type="caution">
    <text evidence="1">The sequence shown here is derived from an EMBL/GenBank/DDBJ whole genome shotgun (WGS) entry which is preliminary data.</text>
</comment>
<proteinExistence type="predicted"/>